<organism evidence="2 3">
    <name type="scientific">Nonomuraea longicatena</name>
    <dbReference type="NCBI Taxonomy" id="83682"/>
    <lineage>
        <taxon>Bacteria</taxon>
        <taxon>Bacillati</taxon>
        <taxon>Actinomycetota</taxon>
        <taxon>Actinomycetes</taxon>
        <taxon>Streptosporangiales</taxon>
        <taxon>Streptosporangiaceae</taxon>
        <taxon>Nonomuraea</taxon>
    </lineage>
</organism>
<proteinExistence type="predicted"/>
<sequence>MFHHMPVPDSTVGDLLDALLRAGPACRGDAALADLFVSPDAFEEEPDEVRRVREKAAKTVCLSCPARAACLSYALAVNPDDGVWAGLTSYQLRRRAARVRRASAVPVTEVPA</sequence>
<name>A0ABN1QYC2_9ACTN</name>
<comment type="caution">
    <text evidence="2">The sequence shown here is derived from an EMBL/GenBank/DDBJ whole genome shotgun (WGS) entry which is preliminary data.</text>
</comment>
<evidence type="ECO:0000313" key="2">
    <source>
        <dbReference type="EMBL" id="GAA0949193.1"/>
    </source>
</evidence>
<evidence type="ECO:0000313" key="3">
    <source>
        <dbReference type="Proteomes" id="UP001501578"/>
    </source>
</evidence>
<evidence type="ECO:0000259" key="1">
    <source>
        <dbReference type="PROSITE" id="PS51674"/>
    </source>
</evidence>
<gene>
    <name evidence="2" type="ORF">GCM10009560_67210</name>
</gene>
<reference evidence="2 3" key="1">
    <citation type="journal article" date="2019" name="Int. J. Syst. Evol. Microbiol.">
        <title>The Global Catalogue of Microorganisms (GCM) 10K type strain sequencing project: providing services to taxonomists for standard genome sequencing and annotation.</title>
        <authorList>
            <consortium name="The Broad Institute Genomics Platform"/>
            <consortium name="The Broad Institute Genome Sequencing Center for Infectious Disease"/>
            <person name="Wu L."/>
            <person name="Ma J."/>
        </authorList>
    </citation>
    <scope>NUCLEOTIDE SEQUENCE [LARGE SCALE GENOMIC DNA]</scope>
    <source>
        <strain evidence="2 3">JCM 11136</strain>
    </source>
</reference>
<dbReference type="EMBL" id="BAAAHQ010000043">
    <property type="protein sequence ID" value="GAA0949193.1"/>
    <property type="molecule type" value="Genomic_DNA"/>
</dbReference>
<dbReference type="InterPro" id="IPR034768">
    <property type="entry name" value="4FE4S_WBL"/>
</dbReference>
<dbReference type="PROSITE" id="PS51674">
    <property type="entry name" value="4FE4S_WBL"/>
    <property type="match status" value="1"/>
</dbReference>
<protein>
    <recommendedName>
        <fullName evidence="1">4Fe-4S Wbl-type domain-containing protein</fullName>
    </recommendedName>
</protein>
<keyword evidence="3" id="KW-1185">Reference proteome</keyword>
<dbReference type="Pfam" id="PF02467">
    <property type="entry name" value="Whib"/>
    <property type="match status" value="1"/>
</dbReference>
<accession>A0ABN1QYC2</accession>
<feature type="domain" description="4Fe-4S Wbl-type" evidence="1">
    <location>
        <begin position="25"/>
        <end position="94"/>
    </location>
</feature>
<dbReference type="Proteomes" id="UP001501578">
    <property type="component" value="Unassembled WGS sequence"/>
</dbReference>